<organism evidence="6 7">
    <name type="scientific">Hamadaea flava</name>
    <dbReference type="NCBI Taxonomy" id="1742688"/>
    <lineage>
        <taxon>Bacteria</taxon>
        <taxon>Bacillati</taxon>
        <taxon>Actinomycetota</taxon>
        <taxon>Actinomycetes</taxon>
        <taxon>Micromonosporales</taxon>
        <taxon>Micromonosporaceae</taxon>
        <taxon>Hamadaea</taxon>
    </lineage>
</organism>
<name>A0ABV8LW29_9ACTN</name>
<dbReference type="InterPro" id="IPR050109">
    <property type="entry name" value="HTH-type_TetR-like_transc_reg"/>
</dbReference>
<dbReference type="PANTHER" id="PTHR30055:SF234">
    <property type="entry name" value="HTH-TYPE TRANSCRIPTIONAL REGULATOR BETI"/>
    <property type="match status" value="1"/>
</dbReference>
<dbReference type="RefSeq" id="WP_253761233.1">
    <property type="nucleotide sequence ID" value="NZ_JAMZDZ010000001.1"/>
</dbReference>
<keyword evidence="3" id="KW-0804">Transcription</keyword>
<evidence type="ECO:0000259" key="5">
    <source>
        <dbReference type="PROSITE" id="PS50977"/>
    </source>
</evidence>
<evidence type="ECO:0000313" key="7">
    <source>
        <dbReference type="Proteomes" id="UP001595816"/>
    </source>
</evidence>
<dbReference type="EMBL" id="JBHSAY010000015">
    <property type="protein sequence ID" value="MFC4134622.1"/>
    <property type="molecule type" value="Genomic_DNA"/>
</dbReference>
<reference evidence="7" key="1">
    <citation type="journal article" date="2019" name="Int. J. Syst. Evol. Microbiol.">
        <title>The Global Catalogue of Microorganisms (GCM) 10K type strain sequencing project: providing services to taxonomists for standard genome sequencing and annotation.</title>
        <authorList>
            <consortium name="The Broad Institute Genomics Platform"/>
            <consortium name="The Broad Institute Genome Sequencing Center for Infectious Disease"/>
            <person name="Wu L."/>
            <person name="Ma J."/>
        </authorList>
    </citation>
    <scope>NUCLEOTIDE SEQUENCE [LARGE SCALE GENOMIC DNA]</scope>
    <source>
        <strain evidence="7">CGMCC 4.7289</strain>
    </source>
</reference>
<dbReference type="InterPro" id="IPR036271">
    <property type="entry name" value="Tet_transcr_reg_TetR-rel_C_sf"/>
</dbReference>
<evidence type="ECO:0000256" key="2">
    <source>
        <dbReference type="ARBA" id="ARBA00023125"/>
    </source>
</evidence>
<dbReference type="InterPro" id="IPR023772">
    <property type="entry name" value="DNA-bd_HTH_TetR-type_CS"/>
</dbReference>
<keyword evidence="2 4" id="KW-0238">DNA-binding</keyword>
<evidence type="ECO:0000256" key="4">
    <source>
        <dbReference type="PROSITE-ProRule" id="PRU00335"/>
    </source>
</evidence>
<feature type="DNA-binding region" description="H-T-H motif" evidence="4">
    <location>
        <begin position="32"/>
        <end position="51"/>
    </location>
</feature>
<keyword evidence="1" id="KW-0805">Transcription regulation</keyword>
<dbReference type="SUPFAM" id="SSF46689">
    <property type="entry name" value="Homeodomain-like"/>
    <property type="match status" value="1"/>
</dbReference>
<dbReference type="Proteomes" id="UP001595816">
    <property type="component" value="Unassembled WGS sequence"/>
</dbReference>
<keyword evidence="7" id="KW-1185">Reference proteome</keyword>
<dbReference type="Gene3D" id="1.10.357.10">
    <property type="entry name" value="Tetracycline Repressor, domain 2"/>
    <property type="match status" value="1"/>
</dbReference>
<dbReference type="InterPro" id="IPR049445">
    <property type="entry name" value="TetR_SbtR-like_C"/>
</dbReference>
<evidence type="ECO:0000256" key="1">
    <source>
        <dbReference type="ARBA" id="ARBA00023015"/>
    </source>
</evidence>
<evidence type="ECO:0000313" key="6">
    <source>
        <dbReference type="EMBL" id="MFC4134622.1"/>
    </source>
</evidence>
<dbReference type="PRINTS" id="PR00455">
    <property type="entry name" value="HTHTETR"/>
</dbReference>
<gene>
    <name evidence="6" type="ORF">ACFOZ4_28765</name>
</gene>
<dbReference type="PANTHER" id="PTHR30055">
    <property type="entry name" value="HTH-TYPE TRANSCRIPTIONAL REGULATOR RUTR"/>
    <property type="match status" value="1"/>
</dbReference>
<dbReference type="PROSITE" id="PS50977">
    <property type="entry name" value="HTH_TETR_2"/>
    <property type="match status" value="1"/>
</dbReference>
<dbReference type="Pfam" id="PF21597">
    <property type="entry name" value="TetR_C_43"/>
    <property type="match status" value="1"/>
</dbReference>
<dbReference type="PROSITE" id="PS01081">
    <property type="entry name" value="HTH_TETR_1"/>
    <property type="match status" value="1"/>
</dbReference>
<evidence type="ECO:0000256" key="3">
    <source>
        <dbReference type="ARBA" id="ARBA00023163"/>
    </source>
</evidence>
<feature type="domain" description="HTH tetR-type" evidence="5">
    <location>
        <begin position="10"/>
        <end position="69"/>
    </location>
</feature>
<dbReference type="InterPro" id="IPR001647">
    <property type="entry name" value="HTH_TetR"/>
</dbReference>
<dbReference type="SUPFAM" id="SSF48498">
    <property type="entry name" value="Tetracyclin repressor-like, C-terminal domain"/>
    <property type="match status" value="1"/>
</dbReference>
<proteinExistence type="predicted"/>
<comment type="caution">
    <text evidence="6">The sequence shown here is derived from an EMBL/GenBank/DDBJ whole genome shotgun (WGS) entry which is preliminary data.</text>
</comment>
<accession>A0ABV8LW29</accession>
<dbReference type="Pfam" id="PF00440">
    <property type="entry name" value="TetR_N"/>
    <property type="match status" value="1"/>
</dbReference>
<sequence>MTRPLRADAARNRRELLRAAAEEFREHGIGASIADIARRAGIGKGTVFRHFATKEQLLAAIVIDRLDTLSELGESLAGAADAEAALHEFLAASVEQQQDQNISFLYAASPDVLATADVTRARQRMFDSVYALVERAKRQGAIRADVTGPDVVLLMCAPGHVAEPLAQQSPQLWRRYLAVLLDGLRPEGARDLPHPPPAQPMPV</sequence>
<protein>
    <submittedName>
        <fullName evidence="6">TetR/AcrR family transcriptional regulator</fullName>
    </submittedName>
</protein>
<dbReference type="InterPro" id="IPR009057">
    <property type="entry name" value="Homeodomain-like_sf"/>
</dbReference>